<feature type="region of interest" description="Disordered" evidence="1">
    <location>
        <begin position="58"/>
        <end position="83"/>
    </location>
</feature>
<name>A0A0D1WA29_9EURO</name>
<reference evidence="2 3" key="1">
    <citation type="submission" date="2015-01" db="EMBL/GenBank/DDBJ databases">
        <title>The Genome Sequence of Exophiala sideris CBS121828.</title>
        <authorList>
            <consortium name="The Broad Institute Genomics Platform"/>
            <person name="Cuomo C."/>
            <person name="de Hoog S."/>
            <person name="Gorbushina A."/>
            <person name="Stielow B."/>
            <person name="Teixiera M."/>
            <person name="Abouelleil A."/>
            <person name="Chapman S.B."/>
            <person name="Priest M."/>
            <person name="Young S.K."/>
            <person name="Wortman J."/>
            <person name="Nusbaum C."/>
            <person name="Birren B."/>
        </authorList>
    </citation>
    <scope>NUCLEOTIDE SEQUENCE [LARGE SCALE GENOMIC DNA]</scope>
    <source>
        <strain evidence="2 3">CBS 121828</strain>
    </source>
</reference>
<gene>
    <name evidence="2" type="ORF">PV11_01347</name>
</gene>
<feature type="compositionally biased region" description="Polar residues" evidence="1">
    <location>
        <begin position="58"/>
        <end position="67"/>
    </location>
</feature>
<organism evidence="2 3">
    <name type="scientific">Exophiala sideris</name>
    <dbReference type="NCBI Taxonomy" id="1016849"/>
    <lineage>
        <taxon>Eukaryota</taxon>
        <taxon>Fungi</taxon>
        <taxon>Dikarya</taxon>
        <taxon>Ascomycota</taxon>
        <taxon>Pezizomycotina</taxon>
        <taxon>Eurotiomycetes</taxon>
        <taxon>Chaetothyriomycetidae</taxon>
        <taxon>Chaetothyriales</taxon>
        <taxon>Herpotrichiellaceae</taxon>
        <taxon>Exophiala</taxon>
    </lineage>
</organism>
<feature type="compositionally biased region" description="Low complexity" evidence="1">
    <location>
        <begin position="68"/>
        <end position="79"/>
    </location>
</feature>
<dbReference type="EMBL" id="KN846951">
    <property type="protein sequence ID" value="KIV85680.1"/>
    <property type="molecule type" value="Genomic_DNA"/>
</dbReference>
<accession>A0A0D1WA29</accession>
<dbReference type="HOGENOM" id="CLU_156018_0_0_1"/>
<dbReference type="Proteomes" id="UP000053599">
    <property type="component" value="Unassembled WGS sequence"/>
</dbReference>
<sequence>MIFSLAFLLRHHSLEVIPVSNKMQIAAFLSDLKSLSVCSYDAAIALVKPFNNTSITSGELSSTNGRVQSASQSSSSTTADLDPDLQRANELVSLHYEVKVKYLQEGPDPELLQARKDVEGVVYALDRAT</sequence>
<protein>
    <submittedName>
        <fullName evidence="2">Uncharacterized protein</fullName>
    </submittedName>
</protein>
<evidence type="ECO:0000256" key="1">
    <source>
        <dbReference type="SAM" id="MobiDB-lite"/>
    </source>
</evidence>
<dbReference type="AlphaFoldDB" id="A0A0D1WA29"/>
<proteinExistence type="predicted"/>
<dbReference type="OrthoDB" id="5394455at2759"/>
<evidence type="ECO:0000313" key="3">
    <source>
        <dbReference type="Proteomes" id="UP000053599"/>
    </source>
</evidence>
<evidence type="ECO:0000313" key="2">
    <source>
        <dbReference type="EMBL" id="KIV85680.1"/>
    </source>
</evidence>
<feature type="non-terminal residue" evidence="2">
    <location>
        <position position="1"/>
    </location>
</feature>